<evidence type="ECO:0000259" key="14">
    <source>
        <dbReference type="PROSITE" id="PS50157"/>
    </source>
</evidence>
<organism evidence="16 17">
    <name type="scientific">Aotus nancymaae</name>
    <name type="common">Ma's night monkey</name>
    <dbReference type="NCBI Taxonomy" id="37293"/>
    <lineage>
        <taxon>Eukaryota</taxon>
        <taxon>Metazoa</taxon>
        <taxon>Chordata</taxon>
        <taxon>Craniata</taxon>
        <taxon>Vertebrata</taxon>
        <taxon>Euteleostomi</taxon>
        <taxon>Mammalia</taxon>
        <taxon>Eutheria</taxon>
        <taxon>Euarchontoglires</taxon>
        <taxon>Primates</taxon>
        <taxon>Haplorrhini</taxon>
        <taxon>Platyrrhini</taxon>
        <taxon>Aotidae</taxon>
        <taxon>Aotus</taxon>
    </lineage>
</organism>
<dbReference type="PROSITE" id="PS50804">
    <property type="entry name" value="SCAN_BOX"/>
    <property type="match status" value="1"/>
</dbReference>
<gene>
    <name evidence="16" type="primary">ZNF215</name>
</gene>
<dbReference type="PANTHER" id="PTHR23226">
    <property type="entry name" value="ZINC FINGER AND SCAN DOMAIN-CONTAINING"/>
    <property type="match status" value="1"/>
</dbReference>
<reference evidence="16" key="2">
    <citation type="submission" date="2025-09" db="UniProtKB">
        <authorList>
            <consortium name="Ensembl"/>
        </authorList>
    </citation>
    <scope>IDENTIFICATION</scope>
</reference>
<evidence type="ECO:0000256" key="2">
    <source>
        <dbReference type="ARBA" id="ARBA00004123"/>
    </source>
</evidence>
<dbReference type="Proteomes" id="UP000233020">
    <property type="component" value="Unplaced"/>
</dbReference>
<evidence type="ECO:0000313" key="17">
    <source>
        <dbReference type="Proteomes" id="UP000233020"/>
    </source>
</evidence>
<feature type="domain" description="C2H2-type" evidence="14">
    <location>
        <begin position="417"/>
        <end position="444"/>
    </location>
</feature>
<dbReference type="FunFam" id="3.30.160.60:FF:000496">
    <property type="entry name" value="Zinc finger with KRAB and SCAN domains 1"/>
    <property type="match status" value="2"/>
</dbReference>
<sequence length="444" mass="51876">MQPLSKLMAISKPQNLSLHEQRDFLRADLSWQQETIPVMETQDSEASRQKFRHFQYLKVSEPHEALSQLWELCVQWLRPEIHTKKQIIELLVLEQFLAVLPEEVRTWVNLQHPNNSKDVVTLIENVIEMLKDEAHLLSKPVESLELTNKKKRWITEKEISRKTISDMQSISGEETSHGVIMTRLTKSGHPSSDVWKDEDWLYRNQKKQDIDLQQEFPETIYTEEEDFECSENKKSFDINSLSSICAIQQGIRKCEGSPKCDKLKTHFKFNLDSVGKQHSEYDEYGNDFSLSTDIQHQKSHTTMNFYECYQCGKAFCRSSSLIRHQIIHTGEKPYKCSECGRFFNRRTNLTKHQKLHTEAKACTSNKSQKAFCKSEDNNNPTVHFRNNSYECVNCGKSFNRSSSLIRHQIIHTGEKPFKCTECNKAFNRSSNLVKHQKLHTQDKP</sequence>
<dbReference type="InterPro" id="IPR003309">
    <property type="entry name" value="SCAN_dom"/>
</dbReference>
<dbReference type="GeneTree" id="ENSGT00940000163217"/>
<dbReference type="GO" id="GO:0000981">
    <property type="term" value="F:DNA-binding transcription factor activity, RNA polymerase II-specific"/>
    <property type="evidence" value="ECO:0007669"/>
    <property type="project" value="TreeGrafter"/>
</dbReference>
<reference evidence="16" key="1">
    <citation type="submission" date="2025-08" db="UniProtKB">
        <authorList>
            <consortium name="Ensembl"/>
        </authorList>
    </citation>
    <scope>IDENTIFICATION</scope>
</reference>
<evidence type="ECO:0000256" key="10">
    <source>
        <dbReference type="ARBA" id="ARBA00023163"/>
    </source>
</evidence>
<comment type="function">
    <text evidence="1">May be involved in transcriptional regulation.</text>
</comment>
<keyword evidence="6 12" id="KW-0863">Zinc-finger</keyword>
<dbReference type="Gene3D" id="3.30.160.60">
    <property type="entry name" value="Classic Zinc Finger"/>
    <property type="match status" value="4"/>
</dbReference>
<feature type="domain" description="C2H2-type" evidence="14">
    <location>
        <begin position="389"/>
        <end position="416"/>
    </location>
</feature>
<dbReference type="CDD" id="cd07936">
    <property type="entry name" value="SCAN"/>
    <property type="match status" value="1"/>
</dbReference>
<evidence type="ECO:0000256" key="4">
    <source>
        <dbReference type="ARBA" id="ARBA00022723"/>
    </source>
</evidence>
<dbReference type="GO" id="GO:0000978">
    <property type="term" value="F:RNA polymerase II cis-regulatory region sequence-specific DNA binding"/>
    <property type="evidence" value="ECO:0007669"/>
    <property type="project" value="TreeGrafter"/>
</dbReference>
<keyword evidence="10" id="KW-0804">Transcription</keyword>
<dbReference type="SMART" id="SM00431">
    <property type="entry name" value="SCAN"/>
    <property type="match status" value="1"/>
</dbReference>
<comment type="similarity">
    <text evidence="3">Belongs to the krueppel C2H2-type zinc-finger protein family.</text>
</comment>
<dbReference type="FunFam" id="3.30.160.60:FF:001865">
    <property type="entry name" value="Zinc finger protein 404"/>
    <property type="match status" value="1"/>
</dbReference>
<dbReference type="InterPro" id="IPR013087">
    <property type="entry name" value="Znf_C2H2_type"/>
</dbReference>
<dbReference type="FunFam" id="1.10.4020.10:FF:000001">
    <property type="entry name" value="zinc finger protein 263 isoform X1"/>
    <property type="match status" value="1"/>
</dbReference>
<dbReference type="Ensembl" id="ENSANAT00000040958.1">
    <property type="protein sequence ID" value="ENSANAP00000023055.1"/>
    <property type="gene ID" value="ENSANAG00000029276.1"/>
</dbReference>
<evidence type="ECO:0000256" key="3">
    <source>
        <dbReference type="ARBA" id="ARBA00006991"/>
    </source>
</evidence>
<dbReference type="InterPro" id="IPR038269">
    <property type="entry name" value="SCAN_sf"/>
</dbReference>
<dbReference type="PROSITE" id="PS00028">
    <property type="entry name" value="ZINC_FINGER_C2H2_1"/>
    <property type="match status" value="4"/>
</dbReference>
<accession>A0A2K5DPZ4</accession>
<dbReference type="AlphaFoldDB" id="A0A2K5DPZ4"/>
<dbReference type="GO" id="GO:0005634">
    <property type="term" value="C:nucleus"/>
    <property type="evidence" value="ECO:0007669"/>
    <property type="project" value="UniProtKB-SubCell"/>
</dbReference>
<dbReference type="GO" id="GO:0008270">
    <property type="term" value="F:zinc ion binding"/>
    <property type="evidence" value="ECO:0007669"/>
    <property type="project" value="UniProtKB-KW"/>
</dbReference>
<feature type="domain" description="C2H2-type" evidence="14">
    <location>
        <begin position="306"/>
        <end position="333"/>
    </location>
</feature>
<keyword evidence="9" id="KW-0238">DNA-binding</keyword>
<keyword evidence="5" id="KW-0677">Repeat</keyword>
<dbReference type="PANTHER" id="PTHR23226:SF65">
    <property type="entry name" value="ZINC FINGER PROTEIN 215"/>
    <property type="match status" value="1"/>
</dbReference>
<keyword evidence="4" id="KW-0479">Metal-binding</keyword>
<dbReference type="SMART" id="SM00355">
    <property type="entry name" value="ZnF_C2H2"/>
    <property type="match status" value="4"/>
</dbReference>
<evidence type="ECO:0000313" key="16">
    <source>
        <dbReference type="Ensembl" id="ENSANAP00000023055.1"/>
    </source>
</evidence>
<comment type="subcellular location">
    <subcellularLocation>
        <location evidence="2 13">Nucleus</location>
    </subcellularLocation>
</comment>
<keyword evidence="11 13" id="KW-0539">Nucleus</keyword>
<evidence type="ECO:0000256" key="13">
    <source>
        <dbReference type="PROSITE-ProRule" id="PRU00187"/>
    </source>
</evidence>
<evidence type="ECO:0000256" key="9">
    <source>
        <dbReference type="ARBA" id="ARBA00023125"/>
    </source>
</evidence>
<dbReference type="SUPFAM" id="SSF47353">
    <property type="entry name" value="Retrovirus capsid dimerization domain-like"/>
    <property type="match status" value="1"/>
</dbReference>
<evidence type="ECO:0000256" key="11">
    <source>
        <dbReference type="ARBA" id="ARBA00023242"/>
    </source>
</evidence>
<name>A0A2K5DPZ4_AOTNA</name>
<dbReference type="FunFam" id="3.30.160.60:FF:002063">
    <property type="entry name" value="RB associated KRAB zinc finger"/>
    <property type="match status" value="1"/>
</dbReference>
<dbReference type="GO" id="GO:0042802">
    <property type="term" value="F:identical protein binding"/>
    <property type="evidence" value="ECO:0007669"/>
    <property type="project" value="UniProtKB-ARBA"/>
</dbReference>
<dbReference type="Gene3D" id="1.10.4020.10">
    <property type="entry name" value="DNA breaking-rejoining enzymes"/>
    <property type="match status" value="1"/>
</dbReference>
<evidence type="ECO:0000256" key="5">
    <source>
        <dbReference type="ARBA" id="ARBA00022737"/>
    </source>
</evidence>
<feature type="domain" description="SCAN box" evidence="15">
    <location>
        <begin position="48"/>
        <end position="126"/>
    </location>
</feature>
<keyword evidence="7" id="KW-0862">Zinc</keyword>
<dbReference type="InterPro" id="IPR036236">
    <property type="entry name" value="Znf_C2H2_sf"/>
</dbReference>
<evidence type="ECO:0000256" key="1">
    <source>
        <dbReference type="ARBA" id="ARBA00003767"/>
    </source>
</evidence>
<feature type="domain" description="C2H2-type" evidence="14">
    <location>
        <begin position="334"/>
        <end position="361"/>
    </location>
</feature>
<dbReference type="Pfam" id="PF02023">
    <property type="entry name" value="SCAN"/>
    <property type="match status" value="1"/>
</dbReference>
<dbReference type="Pfam" id="PF00096">
    <property type="entry name" value="zf-C2H2"/>
    <property type="match status" value="4"/>
</dbReference>
<evidence type="ECO:0000256" key="7">
    <source>
        <dbReference type="ARBA" id="ARBA00022833"/>
    </source>
</evidence>
<keyword evidence="17" id="KW-1185">Reference proteome</keyword>
<evidence type="ECO:0000256" key="12">
    <source>
        <dbReference type="PROSITE-ProRule" id="PRU00042"/>
    </source>
</evidence>
<evidence type="ECO:0000256" key="6">
    <source>
        <dbReference type="ARBA" id="ARBA00022771"/>
    </source>
</evidence>
<dbReference type="SUPFAM" id="SSF57667">
    <property type="entry name" value="beta-beta-alpha zinc fingers"/>
    <property type="match status" value="3"/>
</dbReference>
<keyword evidence="8" id="KW-0805">Transcription regulation</keyword>
<evidence type="ECO:0000256" key="8">
    <source>
        <dbReference type="ARBA" id="ARBA00023015"/>
    </source>
</evidence>
<protein>
    <submittedName>
        <fullName evidence="16">Zinc finger protein 215</fullName>
    </submittedName>
</protein>
<evidence type="ECO:0000259" key="15">
    <source>
        <dbReference type="PROSITE" id="PS50804"/>
    </source>
</evidence>
<dbReference type="PROSITE" id="PS50157">
    <property type="entry name" value="ZINC_FINGER_C2H2_2"/>
    <property type="match status" value="4"/>
</dbReference>
<proteinExistence type="inferred from homology"/>